<dbReference type="InterPro" id="IPR055170">
    <property type="entry name" value="GFO_IDH_MocA-like_dom"/>
</dbReference>
<dbReference type="SUPFAM" id="SSF55347">
    <property type="entry name" value="Glyceraldehyde-3-phosphate dehydrogenase-like, C-terminal domain"/>
    <property type="match status" value="1"/>
</dbReference>
<feature type="domain" description="GFO/IDH/MocA-like oxidoreductase" evidence="2">
    <location>
        <begin position="161"/>
        <end position="257"/>
    </location>
</feature>
<name>E4KPM8_9LACT</name>
<reference evidence="3 4" key="1">
    <citation type="submission" date="2010-10" db="EMBL/GenBank/DDBJ databases">
        <authorList>
            <person name="Durkin A.S."/>
            <person name="Madupu R."/>
            <person name="Torralba M."/>
            <person name="Gillis M."/>
            <person name="Methe B."/>
            <person name="Sutton G."/>
            <person name="Nelson K.E."/>
        </authorList>
    </citation>
    <scope>NUCLEOTIDE SEQUENCE [LARGE SCALE GENOMIC DNA]</scope>
    <source>
        <strain evidence="3 4">ACS-139-V-Col8</strain>
    </source>
</reference>
<evidence type="ECO:0000259" key="2">
    <source>
        <dbReference type="Pfam" id="PF22725"/>
    </source>
</evidence>
<dbReference type="OrthoDB" id="9815825at2"/>
<evidence type="ECO:0000313" key="4">
    <source>
        <dbReference type="Proteomes" id="UP000005990"/>
    </source>
</evidence>
<dbReference type="GO" id="GO:0000166">
    <property type="term" value="F:nucleotide binding"/>
    <property type="evidence" value="ECO:0007669"/>
    <property type="project" value="InterPro"/>
</dbReference>
<sequence length="341" mass="38561">MINVATIGTSWITEQFIKACKLTDLYHLKAVYSRSVDTAKDFAQVYQADYYTDALNNILFDPEVDLVYIASPNAMHFSQALRAVKAGKHVIVEKPIVTSIAQWHELEEAANRNGVFFFEAAVHYQNRNYRRLKELVKGKLDEISQPFLGANFNIGQYSSRYVQYLAAMEKGEKGPNVFNPAMAGGTLMDLGVYPLYVAIDLFGLPQSVRYNAQKGKNGVDLFGTIHLKYADFMVNIFLSKGVHSQLTSEIYVDDETIVIHGITRIDRVDLIDASGQEATLIAYTPENPMYDELVNFAEVINHPDDTHLSYVYEDWKQTSLAVTQTMELLRKSAKLPEIDEF</sequence>
<dbReference type="Proteomes" id="UP000005990">
    <property type="component" value="Unassembled WGS sequence"/>
</dbReference>
<proteinExistence type="predicted"/>
<organism evidence="3 4">
    <name type="scientific">Eremococcus coleocola ACS-139-V-Col8</name>
    <dbReference type="NCBI Taxonomy" id="908337"/>
    <lineage>
        <taxon>Bacteria</taxon>
        <taxon>Bacillati</taxon>
        <taxon>Bacillota</taxon>
        <taxon>Bacilli</taxon>
        <taxon>Lactobacillales</taxon>
        <taxon>Aerococcaceae</taxon>
        <taxon>Eremococcus</taxon>
    </lineage>
</organism>
<dbReference type="EMBL" id="AENN01000015">
    <property type="protein sequence ID" value="EFR31250.1"/>
    <property type="molecule type" value="Genomic_DNA"/>
</dbReference>
<dbReference type="Pfam" id="PF01408">
    <property type="entry name" value="GFO_IDH_MocA"/>
    <property type="match status" value="1"/>
</dbReference>
<dbReference type="Pfam" id="PF22725">
    <property type="entry name" value="GFO_IDH_MocA_C3"/>
    <property type="match status" value="1"/>
</dbReference>
<dbReference type="InterPro" id="IPR036291">
    <property type="entry name" value="NAD(P)-bd_dom_sf"/>
</dbReference>
<dbReference type="Gene3D" id="3.40.50.720">
    <property type="entry name" value="NAD(P)-binding Rossmann-like Domain"/>
    <property type="match status" value="1"/>
</dbReference>
<dbReference type="AlphaFoldDB" id="E4KPM8"/>
<dbReference type="SUPFAM" id="SSF51735">
    <property type="entry name" value="NAD(P)-binding Rossmann-fold domains"/>
    <property type="match status" value="1"/>
</dbReference>
<comment type="caution">
    <text evidence="3">The sequence shown here is derived from an EMBL/GenBank/DDBJ whole genome shotgun (WGS) entry which is preliminary data.</text>
</comment>
<evidence type="ECO:0000313" key="3">
    <source>
        <dbReference type="EMBL" id="EFR31250.1"/>
    </source>
</evidence>
<protein>
    <submittedName>
        <fullName evidence="3">Oxidoreductase, NAD-binding domain protein</fullName>
    </submittedName>
</protein>
<evidence type="ECO:0000259" key="1">
    <source>
        <dbReference type="Pfam" id="PF01408"/>
    </source>
</evidence>
<dbReference type="RefSeq" id="WP_006418453.1">
    <property type="nucleotide sequence ID" value="NZ_AENN01000015.1"/>
</dbReference>
<dbReference type="PANTHER" id="PTHR43054">
    <property type="match status" value="1"/>
</dbReference>
<gene>
    <name evidence="3" type="ORF">HMPREF9257_1516</name>
</gene>
<feature type="domain" description="Gfo/Idh/MocA-like oxidoreductase N-terminal" evidence="1">
    <location>
        <begin position="2"/>
        <end position="118"/>
    </location>
</feature>
<dbReference type="InterPro" id="IPR000683">
    <property type="entry name" value="Gfo/Idh/MocA-like_OxRdtase_N"/>
</dbReference>
<dbReference type="eggNOG" id="COG0673">
    <property type="taxonomic scope" value="Bacteria"/>
</dbReference>
<keyword evidence="4" id="KW-1185">Reference proteome</keyword>
<dbReference type="PANTHER" id="PTHR43054:SF1">
    <property type="entry name" value="SCYLLO-INOSITOL 2-DEHYDROGENASE (NADP(+)) IOLU"/>
    <property type="match status" value="1"/>
</dbReference>
<dbReference type="STRING" id="908337.HMPREF9257_1516"/>
<dbReference type="Gene3D" id="3.30.360.10">
    <property type="entry name" value="Dihydrodipicolinate Reductase, domain 2"/>
    <property type="match status" value="1"/>
</dbReference>
<accession>E4KPM8</accession>